<feature type="compositionally biased region" description="Basic and acidic residues" evidence="1">
    <location>
        <begin position="91"/>
        <end position="102"/>
    </location>
</feature>
<name>A0ABS1L2I4_9BACT</name>
<reference evidence="2 3" key="1">
    <citation type="submission" date="2021-01" db="EMBL/GenBank/DDBJ databases">
        <title>Chryseolinea sp. Jin1 Genome sequencing and assembly.</title>
        <authorList>
            <person name="Kim I."/>
        </authorList>
    </citation>
    <scope>NUCLEOTIDE SEQUENCE [LARGE SCALE GENOMIC DNA]</scope>
    <source>
        <strain evidence="2 3">Jin1</strain>
    </source>
</reference>
<sequence>MKNLPEHEAFRALEKRLANYTEEPDDDLWQKIAGETPSRKPVWAPWLNRASAVAVLVALGWAVTMPTPEGARVSPENDLAGEAQQQGAGHAAKELAIEKHAAAEDKASTLGKDMDQFASSAQQQKELTDASSERAGASGVAPPVSDNYASGNSRRRGNEPVSVGSSGKIGAKPSEGALLATSASGQYSESSSPVKSSKENEVTQTGAEEKALVSTTDESLSANANAVVNASKINTEVTPRDTPHDSVQFVEPLRKADSAAAPAELNKEPYNKKKKKRTPISVYALLTPSVSFQTVSPLSQDEVVIQKFSNPPMFSGDRLGFSFEAGIQGRLTEKFEYVGGLSFYHQSQTLQYTYQTGNVIVESGDDDLSFVATPETAQKSVRYSMQNIGVQAGLLYTLKEHRLTHKVGVMLQFQQGLSKERDGEAYNNAASNYLNYQLLYRVELEIGPRLTFVLQPSLGRTLKANGSLDAPFTLKQYRPGIGIGLIYVWERRRK</sequence>
<protein>
    <recommendedName>
        <fullName evidence="4">Outer membrane protein beta-barrel domain-containing protein</fullName>
    </recommendedName>
</protein>
<comment type="caution">
    <text evidence="2">The sequence shown here is derived from an EMBL/GenBank/DDBJ whole genome shotgun (WGS) entry which is preliminary data.</text>
</comment>
<evidence type="ECO:0000313" key="2">
    <source>
        <dbReference type="EMBL" id="MBL0745899.1"/>
    </source>
</evidence>
<feature type="region of interest" description="Disordered" evidence="1">
    <location>
        <begin position="69"/>
        <end position="102"/>
    </location>
</feature>
<evidence type="ECO:0000313" key="3">
    <source>
        <dbReference type="Proteomes" id="UP000613030"/>
    </source>
</evidence>
<keyword evidence="3" id="KW-1185">Reference proteome</keyword>
<feature type="compositionally biased region" description="Basic and acidic residues" evidence="1">
    <location>
        <begin position="196"/>
        <end position="211"/>
    </location>
</feature>
<feature type="region of interest" description="Disordered" evidence="1">
    <location>
        <begin position="117"/>
        <end position="218"/>
    </location>
</feature>
<organism evidence="2 3">
    <name type="scientific">Chryseolinea lacunae</name>
    <dbReference type="NCBI Taxonomy" id="2801331"/>
    <lineage>
        <taxon>Bacteria</taxon>
        <taxon>Pseudomonadati</taxon>
        <taxon>Bacteroidota</taxon>
        <taxon>Cytophagia</taxon>
        <taxon>Cytophagales</taxon>
        <taxon>Fulvivirgaceae</taxon>
        <taxon>Chryseolinea</taxon>
    </lineage>
</organism>
<proteinExistence type="predicted"/>
<evidence type="ECO:0000256" key="1">
    <source>
        <dbReference type="SAM" id="MobiDB-lite"/>
    </source>
</evidence>
<accession>A0ABS1L2I4</accession>
<gene>
    <name evidence="2" type="ORF">JI741_31990</name>
</gene>
<dbReference type="EMBL" id="JAERRB010000021">
    <property type="protein sequence ID" value="MBL0745899.1"/>
    <property type="molecule type" value="Genomic_DNA"/>
</dbReference>
<dbReference type="Proteomes" id="UP000613030">
    <property type="component" value="Unassembled WGS sequence"/>
</dbReference>
<evidence type="ECO:0008006" key="4">
    <source>
        <dbReference type="Google" id="ProtNLM"/>
    </source>
</evidence>
<dbReference type="RefSeq" id="WP_202016603.1">
    <property type="nucleotide sequence ID" value="NZ_JAERRB010000021.1"/>
</dbReference>
<feature type="compositionally biased region" description="Low complexity" evidence="1">
    <location>
        <begin position="80"/>
        <end position="90"/>
    </location>
</feature>